<evidence type="ECO:0000313" key="3">
    <source>
        <dbReference type="Proteomes" id="UP001368500"/>
    </source>
</evidence>
<protein>
    <submittedName>
        <fullName evidence="2">Uncharacterized protein</fullName>
    </submittedName>
</protein>
<dbReference type="RefSeq" id="WP_341372781.1">
    <property type="nucleotide sequence ID" value="NZ_JBBUTF010000003.1"/>
</dbReference>
<feature type="region of interest" description="Disordered" evidence="1">
    <location>
        <begin position="35"/>
        <end position="59"/>
    </location>
</feature>
<organism evidence="2 3">
    <name type="scientific">Pseudaquabacterium rugosum</name>
    <dbReference type="NCBI Taxonomy" id="2984194"/>
    <lineage>
        <taxon>Bacteria</taxon>
        <taxon>Pseudomonadati</taxon>
        <taxon>Pseudomonadota</taxon>
        <taxon>Betaproteobacteria</taxon>
        <taxon>Burkholderiales</taxon>
        <taxon>Sphaerotilaceae</taxon>
        <taxon>Pseudaquabacterium</taxon>
    </lineage>
</organism>
<evidence type="ECO:0000256" key="1">
    <source>
        <dbReference type="SAM" id="MobiDB-lite"/>
    </source>
</evidence>
<dbReference type="EMBL" id="JBBUTF010000003">
    <property type="protein sequence ID" value="MEK8024998.1"/>
    <property type="molecule type" value="Genomic_DNA"/>
</dbReference>
<accession>A0ABU9B563</accession>
<proteinExistence type="predicted"/>
<sequence length="59" mass="5785">MLADGAAAAVRAWAVQTVLDARECAARHQALARALHPPAGSGHPSGGAAAAAEHGANSF</sequence>
<evidence type="ECO:0000313" key="2">
    <source>
        <dbReference type="EMBL" id="MEK8024998.1"/>
    </source>
</evidence>
<reference evidence="2 3" key="1">
    <citation type="submission" date="2024-04" db="EMBL/GenBank/DDBJ databases">
        <title>Novel species of the genus Ideonella isolated from streams.</title>
        <authorList>
            <person name="Lu H."/>
        </authorList>
    </citation>
    <scope>NUCLEOTIDE SEQUENCE [LARGE SCALE GENOMIC DNA]</scope>
    <source>
        <strain evidence="2 3">BYS139W</strain>
    </source>
</reference>
<comment type="caution">
    <text evidence="2">The sequence shown here is derived from an EMBL/GenBank/DDBJ whole genome shotgun (WGS) entry which is preliminary data.</text>
</comment>
<name>A0ABU9B563_9BURK</name>
<dbReference type="Proteomes" id="UP001368500">
    <property type="component" value="Unassembled WGS sequence"/>
</dbReference>
<gene>
    <name evidence="2" type="ORF">AACH11_03365</name>
</gene>
<keyword evidence="3" id="KW-1185">Reference proteome</keyword>